<keyword evidence="2" id="KW-0812">Transmembrane</keyword>
<evidence type="ECO:0000256" key="1">
    <source>
        <dbReference type="SAM" id="MobiDB-lite"/>
    </source>
</evidence>
<organism evidence="4 5">
    <name type="scientific">Entomortierella parvispora</name>
    <dbReference type="NCBI Taxonomy" id="205924"/>
    <lineage>
        <taxon>Eukaryota</taxon>
        <taxon>Fungi</taxon>
        <taxon>Fungi incertae sedis</taxon>
        <taxon>Mucoromycota</taxon>
        <taxon>Mortierellomycotina</taxon>
        <taxon>Mortierellomycetes</taxon>
        <taxon>Mortierellales</taxon>
        <taxon>Mortierellaceae</taxon>
        <taxon>Entomortierella</taxon>
    </lineage>
</organism>
<sequence length="575" mass="60687">MKFAPTAWILTLSAVVALATTTITCEAHEKSHPPSSTVDNIHFQREAKTDHARSATAQRKRSLVGLGPRRLPAEKRDGNLLGSLVGDLVPQKPGAAPAPVPAPAPAPASEPSAAPAPATVPAPAPASAPAPAPESPPTSPPSNGGSPRIVHLEPRGEGDDDNDDNDDNDDDNDDNDYRGNGGPERGSEDQDPDSGEESEDPQPEEGNDNHTDEPLPSPSPTVPVPPVPSPDPPVVEPEPSPPPASSPPPEEPATTAGVAKEEPTPGPSSDPVVTTATTDDSSNPTPGLTLPVTDGNNDNSDTTTTSHHRPTTTKSTVGGKDEILPTSGGNSNGNTSTHQTIGSGNNMAVTIGVVVMAIIVAGVIGIWIFRKWKLSPSRQFKSKIASGGIVGSAGGSAAGGTYRSHETQEEYSSFEGIFRPPTHESAMDMTTASKGTSAVAATAMGANAYKQQQHYAAQDHYQQENYQQDQYYDPNYYGYDQDAAGAEVLGDATDSAYSNHQQHMSLSSDMGALVSNAHAPEYHAYRYPDESYDQQDPRYSQQPQQSHVPATGHNMHNYGSEDFSQNHHFLRELRE</sequence>
<feature type="region of interest" description="Disordered" evidence="1">
    <location>
        <begin position="47"/>
        <end position="343"/>
    </location>
</feature>
<protein>
    <recommendedName>
        <fullName evidence="6">Mid2 domain-containing protein</fullName>
    </recommendedName>
</protein>
<gene>
    <name evidence="4" type="ORF">EMPS_08155</name>
</gene>
<dbReference type="PANTHER" id="PTHR48148:SF2">
    <property type="entry name" value="PA14 DOMAIN-CONTAINING PROTEIN"/>
    <property type="match status" value="1"/>
</dbReference>
<name>A0A9P3HGC5_9FUNG</name>
<dbReference type="Proteomes" id="UP000827284">
    <property type="component" value="Unassembled WGS sequence"/>
</dbReference>
<dbReference type="AlphaFoldDB" id="A0A9P3HGC5"/>
<feature type="compositionally biased region" description="Acidic residues" evidence="1">
    <location>
        <begin position="158"/>
        <end position="174"/>
    </location>
</feature>
<reference evidence="4" key="2">
    <citation type="journal article" date="2022" name="Microbiol. Resour. Announc.">
        <title>Whole-Genome Sequence of Entomortierella parvispora E1425, a Mucoromycotan Fungus Associated with Burkholderiaceae-Related Endosymbiotic Bacteria.</title>
        <authorList>
            <person name="Herlambang A."/>
            <person name="Guo Y."/>
            <person name="Takashima Y."/>
            <person name="Narisawa K."/>
            <person name="Ohta H."/>
            <person name="Nishizawa T."/>
        </authorList>
    </citation>
    <scope>NUCLEOTIDE SEQUENCE</scope>
    <source>
        <strain evidence="4">E1425</strain>
    </source>
</reference>
<feature type="chain" id="PRO_5040389432" description="Mid2 domain-containing protein" evidence="3">
    <location>
        <begin position="20"/>
        <end position="575"/>
    </location>
</feature>
<proteinExistence type="predicted"/>
<evidence type="ECO:0000313" key="5">
    <source>
        <dbReference type="Proteomes" id="UP000827284"/>
    </source>
</evidence>
<feature type="compositionally biased region" description="Acidic residues" evidence="1">
    <location>
        <begin position="189"/>
        <end position="206"/>
    </location>
</feature>
<comment type="caution">
    <text evidence="4">The sequence shown here is derived from an EMBL/GenBank/DDBJ whole genome shotgun (WGS) entry which is preliminary data.</text>
</comment>
<evidence type="ECO:0000256" key="3">
    <source>
        <dbReference type="SAM" id="SignalP"/>
    </source>
</evidence>
<dbReference type="OrthoDB" id="2450039at2759"/>
<dbReference type="PANTHER" id="PTHR48148">
    <property type="entry name" value="KERATINOCYTE PROLINE-RICH PROTEIN"/>
    <property type="match status" value="1"/>
</dbReference>
<feature type="compositionally biased region" description="Pro residues" evidence="1">
    <location>
        <begin position="215"/>
        <end position="251"/>
    </location>
</feature>
<dbReference type="EMBL" id="BQFW01000011">
    <property type="protein sequence ID" value="GJJ75797.1"/>
    <property type="molecule type" value="Genomic_DNA"/>
</dbReference>
<accession>A0A9P3HGC5</accession>
<feature type="compositionally biased region" description="Polar residues" evidence="1">
    <location>
        <begin position="271"/>
        <end position="286"/>
    </location>
</feature>
<reference evidence="4" key="1">
    <citation type="submission" date="2021-11" db="EMBL/GenBank/DDBJ databases">
        <authorList>
            <person name="Herlambang A."/>
            <person name="Guo Y."/>
            <person name="Takashima Y."/>
            <person name="Nishizawa T."/>
        </authorList>
    </citation>
    <scope>NUCLEOTIDE SEQUENCE</scope>
    <source>
        <strain evidence="4">E1425</strain>
    </source>
</reference>
<feature type="transmembrane region" description="Helical" evidence="2">
    <location>
        <begin position="347"/>
        <end position="369"/>
    </location>
</feature>
<feature type="compositionally biased region" description="Low complexity" evidence="1">
    <location>
        <begin position="326"/>
        <end position="337"/>
    </location>
</feature>
<evidence type="ECO:0000313" key="4">
    <source>
        <dbReference type="EMBL" id="GJJ75797.1"/>
    </source>
</evidence>
<evidence type="ECO:0000256" key="2">
    <source>
        <dbReference type="SAM" id="Phobius"/>
    </source>
</evidence>
<feature type="compositionally biased region" description="Low complexity" evidence="1">
    <location>
        <begin position="293"/>
        <end position="305"/>
    </location>
</feature>
<feature type="signal peptide" evidence="3">
    <location>
        <begin position="1"/>
        <end position="19"/>
    </location>
</feature>
<keyword evidence="5" id="KW-1185">Reference proteome</keyword>
<feature type="compositionally biased region" description="Pro residues" evidence="1">
    <location>
        <begin position="118"/>
        <end position="140"/>
    </location>
</feature>
<keyword evidence="3" id="KW-0732">Signal</keyword>
<keyword evidence="2" id="KW-1133">Transmembrane helix</keyword>
<feature type="region of interest" description="Disordered" evidence="1">
    <location>
        <begin position="531"/>
        <end position="565"/>
    </location>
</feature>
<evidence type="ECO:0008006" key="6">
    <source>
        <dbReference type="Google" id="ProtNLM"/>
    </source>
</evidence>
<keyword evidence="2" id="KW-0472">Membrane</keyword>
<feature type="compositionally biased region" description="Pro residues" evidence="1">
    <location>
        <begin position="96"/>
        <end position="108"/>
    </location>
</feature>